<dbReference type="InterPro" id="IPR008969">
    <property type="entry name" value="CarboxyPept-like_regulatory"/>
</dbReference>
<evidence type="ECO:0000256" key="5">
    <source>
        <dbReference type="ARBA" id="ARBA00022729"/>
    </source>
</evidence>
<dbReference type="SUPFAM" id="SSF49464">
    <property type="entry name" value="Carboxypeptidase regulatory domain-like"/>
    <property type="match status" value="1"/>
</dbReference>
<evidence type="ECO:0000256" key="1">
    <source>
        <dbReference type="ARBA" id="ARBA00004571"/>
    </source>
</evidence>
<comment type="caution">
    <text evidence="11">The sequence shown here is derived from an EMBL/GenBank/DDBJ whole genome shotgun (WGS) entry which is preliminary data.</text>
</comment>
<comment type="similarity">
    <text evidence="8">Belongs to the TonB-dependent receptor family.</text>
</comment>
<organism evidence="11 12">
    <name type="scientific">Ancylomarina longa</name>
    <dbReference type="NCBI Taxonomy" id="2487017"/>
    <lineage>
        <taxon>Bacteria</taxon>
        <taxon>Pseudomonadati</taxon>
        <taxon>Bacteroidota</taxon>
        <taxon>Bacteroidia</taxon>
        <taxon>Marinilabiliales</taxon>
        <taxon>Marinifilaceae</taxon>
        <taxon>Ancylomarina</taxon>
    </lineage>
</organism>
<keyword evidence="5 9" id="KW-0732">Signal</keyword>
<evidence type="ECO:0000256" key="7">
    <source>
        <dbReference type="ARBA" id="ARBA00023237"/>
    </source>
</evidence>
<dbReference type="InterPro" id="IPR036942">
    <property type="entry name" value="Beta-barrel_TonB_sf"/>
</dbReference>
<dbReference type="InterPro" id="IPR039426">
    <property type="entry name" value="TonB-dep_rcpt-like"/>
</dbReference>
<dbReference type="InterPro" id="IPR037066">
    <property type="entry name" value="Plug_dom_sf"/>
</dbReference>
<keyword evidence="4 8" id="KW-0812">Transmembrane</keyword>
<keyword evidence="3 8" id="KW-1134">Transmembrane beta strand</keyword>
<dbReference type="RefSeq" id="WP_127343332.1">
    <property type="nucleotide sequence ID" value="NZ_RJJX01000007.1"/>
</dbReference>
<accession>A0A434AVW6</accession>
<dbReference type="InterPro" id="IPR023997">
    <property type="entry name" value="TonB-dep_OMP_SusC/RagA_CS"/>
</dbReference>
<dbReference type="Proteomes" id="UP000282985">
    <property type="component" value="Unassembled WGS sequence"/>
</dbReference>
<sequence>MKKLTFIVCVLMLTFQMVTAQTREITGTVTSADDGLGIPGVSIVVKGTTSGTSSDLNGKYVINANPKDILVYSFVGMVTQEIVVGNNNQINVVLKTESIGMDEVVVTALGIKREKKALGYSVQEVKSEDLKKTGTPDLAKALQGKVAGVDIKMSSGMPGASSQIIIRGSRSFTGNNTPLYVVDGMPIASTAAFSTGNSVTGADISNRALDLNPNDIESINVLKGQAAAALYGLRASNGVVIITTKSGKGGVNGKPIVSINQTTSFDVVSRTPDYQTIWSQGNSGVYNPRTSLSWGAKISDLPDDPTYGGNANGHEGMYNVPQLEDAGLDPWVKPQVYNNWDDYYQTGYTSTTGINLSQGTEHGNFSVGIGYTDQDGIALNTGMKRWNAKAAAERKLNEHFKVGFSTNYAKTVIDKLSGANDASLAGVLSAPSSYNLKGYPNYIPGDPYTQIYYRSLTFDNPYWIQDNNVFNEETNRFFGNGYVEFATPLTANMDLTVKYQLGIDTYTTHYQDIFGFGSKGKKGSIDNYGVTDMTYNSLLTANFDWNINDDLHLNLILGNELNHTRTKTYDEFGQEFNFGGWNHIDNANTVTATEAQFKDRTVGVFASLSLSWKSMLYLNMTGRNDVASSMPRNNRSFFYPSVSLGFVASELDFVKNVNWITFAKIRGSYAEVGQAGTFLENFYTKPNYGGGFWTDEPITYPLEGVNSYIPNNVLYDPALKPQNTKSYEVGVNLKFAHNRIGVDYTYSRQNVVDQIFSVPLAGSTGASSLVMNGGEVHTNGHEVVLYVTPIKTKDFTWDVSVNYSKIENVVDKLSPGVESIFLGGFTTPQVRAGIGDTYPVIYGSQYKKDESGHILVNEDPNASDYGMPMAGEPGVIGSVSPDFIIGGSSNFIYKNWSLGATFEWKSGGQMYSGSNGLLDLYGMSKRTEDRESTFIFDGYKSDGSRNDIARGGADDSGAYQTLYSDVLTNIDEYYIHGNSFIKLREITLKYNFPKGMIPKVDLSISTFARNILLWTELDNFDPESSQGNNNMAGGFERFSLPQATSYGFSIDVKF</sequence>
<dbReference type="Pfam" id="PF13715">
    <property type="entry name" value="CarbopepD_reg_2"/>
    <property type="match status" value="1"/>
</dbReference>
<feature type="domain" description="TonB-dependent receptor plug" evidence="10">
    <location>
        <begin position="116"/>
        <end position="239"/>
    </location>
</feature>
<dbReference type="OrthoDB" id="9768177at2"/>
<keyword evidence="6 8" id="KW-0472">Membrane</keyword>
<evidence type="ECO:0000256" key="3">
    <source>
        <dbReference type="ARBA" id="ARBA00022452"/>
    </source>
</evidence>
<dbReference type="AlphaFoldDB" id="A0A434AVW6"/>
<keyword evidence="12" id="KW-1185">Reference proteome</keyword>
<keyword evidence="7 8" id="KW-0998">Cell outer membrane</keyword>
<dbReference type="Pfam" id="PF07715">
    <property type="entry name" value="Plug"/>
    <property type="match status" value="1"/>
</dbReference>
<evidence type="ECO:0000313" key="11">
    <source>
        <dbReference type="EMBL" id="RUT78632.1"/>
    </source>
</evidence>
<dbReference type="PANTHER" id="PTHR30069">
    <property type="entry name" value="TONB-DEPENDENT OUTER MEMBRANE RECEPTOR"/>
    <property type="match status" value="1"/>
</dbReference>
<gene>
    <name evidence="11" type="ORF">DLK05_07285</name>
</gene>
<dbReference type="GO" id="GO:0015344">
    <property type="term" value="F:siderophore uptake transmembrane transporter activity"/>
    <property type="evidence" value="ECO:0007669"/>
    <property type="project" value="TreeGrafter"/>
</dbReference>
<evidence type="ECO:0000256" key="2">
    <source>
        <dbReference type="ARBA" id="ARBA00022448"/>
    </source>
</evidence>
<evidence type="ECO:0000256" key="4">
    <source>
        <dbReference type="ARBA" id="ARBA00022692"/>
    </source>
</evidence>
<proteinExistence type="inferred from homology"/>
<evidence type="ECO:0000256" key="6">
    <source>
        <dbReference type="ARBA" id="ARBA00023136"/>
    </source>
</evidence>
<dbReference type="Gene3D" id="2.60.40.1120">
    <property type="entry name" value="Carboxypeptidase-like, regulatory domain"/>
    <property type="match status" value="1"/>
</dbReference>
<dbReference type="GO" id="GO:0044718">
    <property type="term" value="P:siderophore transmembrane transport"/>
    <property type="evidence" value="ECO:0007669"/>
    <property type="project" value="TreeGrafter"/>
</dbReference>
<feature type="chain" id="PRO_5019184948" evidence="9">
    <location>
        <begin position="21"/>
        <end position="1054"/>
    </location>
</feature>
<dbReference type="Gene3D" id="2.170.130.10">
    <property type="entry name" value="TonB-dependent receptor, plug domain"/>
    <property type="match status" value="1"/>
</dbReference>
<evidence type="ECO:0000256" key="8">
    <source>
        <dbReference type="PROSITE-ProRule" id="PRU01360"/>
    </source>
</evidence>
<name>A0A434AVW6_9BACT</name>
<dbReference type="GO" id="GO:0009279">
    <property type="term" value="C:cell outer membrane"/>
    <property type="evidence" value="ECO:0007669"/>
    <property type="project" value="UniProtKB-SubCell"/>
</dbReference>
<evidence type="ECO:0000256" key="9">
    <source>
        <dbReference type="SAM" id="SignalP"/>
    </source>
</evidence>
<protein>
    <submittedName>
        <fullName evidence="11">SusC/RagA family TonB-linked outer membrane protein</fullName>
    </submittedName>
</protein>
<dbReference type="Gene3D" id="2.40.170.20">
    <property type="entry name" value="TonB-dependent receptor, beta-barrel domain"/>
    <property type="match status" value="1"/>
</dbReference>
<evidence type="ECO:0000313" key="12">
    <source>
        <dbReference type="Proteomes" id="UP000282985"/>
    </source>
</evidence>
<dbReference type="EMBL" id="RJJX01000007">
    <property type="protein sequence ID" value="RUT78632.1"/>
    <property type="molecule type" value="Genomic_DNA"/>
</dbReference>
<evidence type="ECO:0000259" key="10">
    <source>
        <dbReference type="Pfam" id="PF07715"/>
    </source>
</evidence>
<keyword evidence="2 8" id="KW-0813">Transport</keyword>
<dbReference type="PANTHER" id="PTHR30069:SF29">
    <property type="entry name" value="HEMOGLOBIN AND HEMOGLOBIN-HAPTOGLOBIN-BINDING PROTEIN 1-RELATED"/>
    <property type="match status" value="1"/>
</dbReference>
<dbReference type="NCBIfam" id="TIGR04057">
    <property type="entry name" value="SusC_RagA_signa"/>
    <property type="match status" value="1"/>
</dbReference>
<dbReference type="SUPFAM" id="SSF56935">
    <property type="entry name" value="Porins"/>
    <property type="match status" value="1"/>
</dbReference>
<feature type="signal peptide" evidence="9">
    <location>
        <begin position="1"/>
        <end position="20"/>
    </location>
</feature>
<reference evidence="11 12" key="1">
    <citation type="submission" date="2018-11" db="EMBL/GenBank/DDBJ databases">
        <title>Parancylomarina longa gen. nov., sp. nov., isolated from sediments of southern Okinawa.</title>
        <authorList>
            <person name="Fu T."/>
        </authorList>
    </citation>
    <scope>NUCLEOTIDE SEQUENCE [LARGE SCALE GENOMIC DNA]</scope>
    <source>
        <strain evidence="11 12">T3-2 S1-C</strain>
    </source>
</reference>
<dbReference type="InterPro" id="IPR012910">
    <property type="entry name" value="Plug_dom"/>
</dbReference>
<dbReference type="NCBIfam" id="TIGR04056">
    <property type="entry name" value="OMP_RagA_SusC"/>
    <property type="match status" value="1"/>
</dbReference>
<dbReference type="PROSITE" id="PS52016">
    <property type="entry name" value="TONB_DEPENDENT_REC_3"/>
    <property type="match status" value="1"/>
</dbReference>
<dbReference type="FunFam" id="2.170.130.10:FF:000023">
    <property type="entry name" value="SusC/RagA family TonB-linked outer membrane protein"/>
    <property type="match status" value="1"/>
</dbReference>
<dbReference type="InterPro" id="IPR023996">
    <property type="entry name" value="TonB-dep_OMP_SusC/RagA"/>
</dbReference>
<comment type="subcellular location">
    <subcellularLocation>
        <location evidence="1 8">Cell outer membrane</location>
        <topology evidence="1 8">Multi-pass membrane protein</topology>
    </subcellularLocation>
</comment>